<accession>A0A379EV91</accession>
<proteinExistence type="predicted"/>
<dbReference type="Proteomes" id="UP000254704">
    <property type="component" value="Unassembled WGS sequence"/>
</dbReference>
<dbReference type="Gene3D" id="3.20.20.410">
    <property type="entry name" value="Protein of unknown function UPF0759"/>
    <property type="match status" value="1"/>
</dbReference>
<dbReference type="PANTHER" id="PTHR30348:SF13">
    <property type="entry name" value="UPF0759 PROTEIN YUNF"/>
    <property type="match status" value="1"/>
</dbReference>
<evidence type="ECO:0000313" key="2">
    <source>
        <dbReference type="Proteomes" id="UP000254704"/>
    </source>
</evidence>
<dbReference type="InterPro" id="IPR036520">
    <property type="entry name" value="UPF0759_sf"/>
</dbReference>
<dbReference type="AlphaFoldDB" id="A0A379EV91"/>
<dbReference type="SUPFAM" id="SSF117396">
    <property type="entry name" value="TM1631-like"/>
    <property type="match status" value="1"/>
</dbReference>
<organism evidence="1 2">
    <name type="scientific">Pasteurella canis</name>
    <dbReference type="NCBI Taxonomy" id="753"/>
    <lineage>
        <taxon>Bacteria</taxon>
        <taxon>Pseudomonadati</taxon>
        <taxon>Pseudomonadota</taxon>
        <taxon>Gammaproteobacteria</taxon>
        <taxon>Pasteurellales</taxon>
        <taxon>Pasteurellaceae</taxon>
        <taxon>Pasteurella</taxon>
    </lineage>
</organism>
<evidence type="ECO:0000313" key="1">
    <source>
        <dbReference type="EMBL" id="SUC10276.1"/>
    </source>
</evidence>
<name>A0A379EV91_9PAST</name>
<dbReference type="InterPro" id="IPR002763">
    <property type="entry name" value="DUF72"/>
</dbReference>
<dbReference type="Pfam" id="PF01904">
    <property type="entry name" value="DUF72"/>
    <property type="match status" value="1"/>
</dbReference>
<protein>
    <submittedName>
        <fullName evidence="1">Protein of uncharacterized function DUF72</fullName>
    </submittedName>
</protein>
<sequence length="283" mass="33166">MNSKIQTPHIYLGTGGYSDTDLIGTLYPFRTDKSDFLTIYSQHYDAIEINSTFHAPIGAKALQGMVEKAKERLKFSVKLHQDFSHKRTALKQQAEAFLNALQPLVEQECLANLFIQFPSSFERTQANRYYLAELVSWFEGYPLAIEFRHASWHIQSVLDYFQGKQNLIWCNVDYPQNIGLPAFQFYANQRTAYLRLHGRNPNWWKAQSAAERHDYRYSESELQYLAKLLHQRRDAFDQLYLYFQNTTKSHSFYNIESLKGYLSEYGFSIKAKPEFLIGQQSLF</sequence>
<reference evidence="1 2" key="1">
    <citation type="submission" date="2018-06" db="EMBL/GenBank/DDBJ databases">
        <authorList>
            <consortium name="Pathogen Informatics"/>
            <person name="Doyle S."/>
        </authorList>
    </citation>
    <scope>NUCLEOTIDE SEQUENCE [LARGE SCALE GENOMIC DNA]</scope>
    <source>
        <strain evidence="1 2">NCTC11621</strain>
    </source>
</reference>
<dbReference type="EMBL" id="UGTV01000015">
    <property type="protein sequence ID" value="SUC10276.1"/>
    <property type="molecule type" value="Genomic_DNA"/>
</dbReference>
<dbReference type="PANTHER" id="PTHR30348">
    <property type="entry name" value="UNCHARACTERIZED PROTEIN YECE"/>
    <property type="match status" value="1"/>
</dbReference>
<gene>
    <name evidence="1" type="ORF">NCTC11621_01325</name>
</gene>